<evidence type="ECO:0000313" key="2">
    <source>
        <dbReference type="Proteomes" id="UP000189835"/>
    </source>
</evidence>
<protein>
    <submittedName>
        <fullName evidence="1">Uncharacterized protein</fullName>
    </submittedName>
</protein>
<sequence>MGIIDFKSLSNKDSWANPDPAIRKKVQDKLVRLSFDEKAEKLEQELKDLIPSLSGVLNQSVLRDARHGEKFDPEQHFSPILVIQNLDYESVFKTSLLFDSLEKAIKSGDRSDCVVVCKFNQNILRSRGVNLVNQALSILSSRVDSNDQRLVGNVRTIKYSAANFIEQYTKRDYHSTSQLTETLLDEFKHILSANDELSQLRAVAAMLRFTGLIKFRSEEFQKKLHQAFGGVGISGEIVERINSIVSNYIDFDKVPTIKSLTVQEEHKVKIRSEFRELQYLIQVEFMDRVDRRSVQRLDRQLNLNLGNDYENLLRSITQFAIERYSEDTRLLDSSIASIEKSYSSIFDKLENIKLQHSHLSGLLNAAKFSSNTIEINPKFLDSNAKNHLLELLQKQPEYSQITLLPEDEILVLSANHVNCPNGRLFRMAVYKWLQDHPLKQIELYEQELNNSILESSKTFFPFLNSFLKENFIG</sequence>
<dbReference type="RefSeq" id="WP_079208507.1">
    <property type="nucleotide sequence ID" value="NZ_MVGR01000004.1"/>
</dbReference>
<comment type="caution">
    <text evidence="1">The sequence shown here is derived from an EMBL/GenBank/DDBJ whole genome shotgun (WGS) entry which is preliminary data.</text>
</comment>
<dbReference type="AlphaFoldDB" id="A0A1V4BSH9"/>
<dbReference type="EMBL" id="MVGR01000004">
    <property type="protein sequence ID" value="OPF17380.1"/>
    <property type="molecule type" value="Genomic_DNA"/>
</dbReference>
<organism evidence="1 2">
    <name type="scientific">Microcystis aeruginosa KW</name>
    <dbReference type="NCBI Taxonomy" id="1960155"/>
    <lineage>
        <taxon>Bacteria</taxon>
        <taxon>Bacillati</taxon>
        <taxon>Cyanobacteriota</taxon>
        <taxon>Cyanophyceae</taxon>
        <taxon>Oscillatoriophycideae</taxon>
        <taxon>Chroococcales</taxon>
        <taxon>Microcystaceae</taxon>
        <taxon>Microcystis</taxon>
    </lineage>
</organism>
<dbReference type="Proteomes" id="UP000189835">
    <property type="component" value="Unassembled WGS sequence"/>
</dbReference>
<evidence type="ECO:0000313" key="1">
    <source>
        <dbReference type="EMBL" id="OPF17380.1"/>
    </source>
</evidence>
<gene>
    <name evidence="1" type="ORF">B1L04_15345</name>
</gene>
<name>A0A1V4BSH9_MICAE</name>
<proteinExistence type="predicted"/>
<reference evidence="1 2" key="1">
    <citation type="submission" date="2017-02" db="EMBL/GenBank/DDBJ databases">
        <title>Genome sequence of Microcystis aeruginosa KW.</title>
        <authorList>
            <person name="Oh H.-M."/>
            <person name="Ahn C.-Y."/>
            <person name="Jeong H."/>
            <person name="Srivastava A."/>
            <person name="Lee H.-G."/>
            <person name="Kang S.-R."/>
        </authorList>
    </citation>
    <scope>NUCLEOTIDE SEQUENCE [LARGE SCALE GENOMIC DNA]</scope>
    <source>
        <strain evidence="1 2">KW</strain>
    </source>
</reference>
<accession>A0A1V4BSH9</accession>